<organism evidence="2 3">
    <name type="scientific">Aquipseudomonas campi</name>
    <dbReference type="NCBI Taxonomy" id="2731681"/>
    <lineage>
        <taxon>Bacteria</taxon>
        <taxon>Pseudomonadati</taxon>
        <taxon>Pseudomonadota</taxon>
        <taxon>Gammaproteobacteria</taxon>
        <taxon>Pseudomonadales</taxon>
        <taxon>Pseudomonadaceae</taxon>
        <taxon>Aquipseudomonas</taxon>
    </lineage>
</organism>
<dbReference type="InterPro" id="IPR000073">
    <property type="entry name" value="AB_hydrolase_1"/>
</dbReference>
<keyword evidence="2" id="KW-0378">Hydrolase</keyword>
<dbReference type="GO" id="GO:0046464">
    <property type="term" value="P:acylglycerol catabolic process"/>
    <property type="evidence" value="ECO:0007669"/>
    <property type="project" value="TreeGrafter"/>
</dbReference>
<dbReference type="InterPro" id="IPR029058">
    <property type="entry name" value="AB_hydrolase_fold"/>
</dbReference>
<dbReference type="KEGG" id="pcam:HNE05_01215"/>
<protein>
    <submittedName>
        <fullName evidence="2">Alpha/beta hydrolase</fullName>
    </submittedName>
</protein>
<dbReference type="PANTHER" id="PTHR43798:SF5">
    <property type="entry name" value="MONOACYLGLYCEROL LIPASE ABHD6"/>
    <property type="match status" value="1"/>
</dbReference>
<accession>A0A6M8F137</accession>
<reference evidence="2" key="1">
    <citation type="submission" date="2020-07" db="EMBL/GenBank/DDBJ databases">
        <title>Nitrate ammonifying Pseudomonas campi sp. nov. isolated from German agricultural grassland.</title>
        <authorList>
            <person name="Timsy T."/>
            <person name="Ulrich A."/>
            <person name="Spanner T."/>
            <person name="Foesel B."/>
            <person name="Kolb S."/>
            <person name="Horn M.A."/>
            <person name="Behrendt U."/>
        </authorList>
    </citation>
    <scope>NUCLEOTIDE SEQUENCE</scope>
    <source>
        <strain evidence="2">S1-A32-2</strain>
    </source>
</reference>
<dbReference type="PANTHER" id="PTHR43798">
    <property type="entry name" value="MONOACYLGLYCEROL LIPASE"/>
    <property type="match status" value="1"/>
</dbReference>
<dbReference type="AlphaFoldDB" id="A0A6M8F137"/>
<evidence type="ECO:0000313" key="2">
    <source>
        <dbReference type="EMBL" id="QKE62044.1"/>
    </source>
</evidence>
<gene>
    <name evidence="2" type="ORF">HNE05_01215</name>
</gene>
<dbReference type="Pfam" id="PF00561">
    <property type="entry name" value="Abhydrolase_1"/>
    <property type="match status" value="1"/>
</dbReference>
<feature type="domain" description="AB hydrolase-1" evidence="1">
    <location>
        <begin position="33"/>
        <end position="264"/>
    </location>
</feature>
<dbReference type="GO" id="GO:0047372">
    <property type="term" value="F:monoacylglycerol lipase activity"/>
    <property type="evidence" value="ECO:0007669"/>
    <property type="project" value="TreeGrafter"/>
</dbReference>
<evidence type="ECO:0000259" key="1">
    <source>
        <dbReference type="Pfam" id="PF00561"/>
    </source>
</evidence>
<dbReference type="GO" id="GO:0016020">
    <property type="term" value="C:membrane"/>
    <property type="evidence" value="ECO:0007669"/>
    <property type="project" value="TreeGrafter"/>
</dbReference>
<dbReference type="EMBL" id="CP053697">
    <property type="protein sequence ID" value="QKE62044.1"/>
    <property type="molecule type" value="Genomic_DNA"/>
</dbReference>
<dbReference type="SUPFAM" id="SSF53474">
    <property type="entry name" value="alpha/beta-Hydrolases"/>
    <property type="match status" value="1"/>
</dbReference>
<evidence type="ECO:0000313" key="3">
    <source>
        <dbReference type="Proteomes" id="UP000501379"/>
    </source>
</evidence>
<dbReference type="InterPro" id="IPR050266">
    <property type="entry name" value="AB_hydrolase_sf"/>
</dbReference>
<dbReference type="RefSeq" id="WP_173203430.1">
    <property type="nucleotide sequence ID" value="NZ_CP053697.2"/>
</dbReference>
<keyword evidence="3" id="KW-1185">Reference proteome</keyword>
<proteinExistence type="predicted"/>
<name>A0A6M8F137_9GAMM</name>
<dbReference type="Gene3D" id="3.40.50.1820">
    <property type="entry name" value="alpha/beta hydrolase"/>
    <property type="match status" value="1"/>
</dbReference>
<dbReference type="Proteomes" id="UP000501379">
    <property type="component" value="Chromosome"/>
</dbReference>
<sequence>MSLSPSACAVPNQFVEVEERRLAYRVIGAGTPLVLCLRFRGTMDDWDPAFLDALASRGFQVYVFDYSGLGWSTGQPTYDPAALAKDAIDLIGALQLGRVVLGGWSIGGIAAQLVLLLAPQLLSHLLLIATTPPGPLVKTGEPLFYQLAARDNDFEDFVSLFFEPASASSREAALRSAERIAQRSEGRCTPVPYAWAAQSLGDGPRNPMFPLQAALDALKQTQTPVLHVGGDHDIVFPVENWYALNRALPTLQLLTLPSSGHGPQSQYPEASAAHIAAFIYGECAADPA</sequence>